<name>A0ABW7A1D5_9HYPH</name>
<dbReference type="InterPro" id="IPR013096">
    <property type="entry name" value="Cupin_2"/>
</dbReference>
<reference evidence="2 3" key="1">
    <citation type="submission" date="2024-02" db="EMBL/GenBank/DDBJ databases">
        <title>Expansion and revision of Xanthobacter and proposal of Roseixanthobacter gen. nov.</title>
        <authorList>
            <person name="Soltysiak M.P.M."/>
            <person name="Jalihal A."/>
            <person name="Ory A."/>
            <person name="Chrisophersen C."/>
            <person name="Lee A.D."/>
            <person name="Boulton J."/>
            <person name="Springer M."/>
        </authorList>
    </citation>
    <scope>NUCLEOTIDE SEQUENCE [LARGE SCALE GENOMIC DNA]</scope>
    <source>
        <strain evidence="2 3">23A</strain>
    </source>
</reference>
<feature type="domain" description="Cupin type-2" evidence="1">
    <location>
        <begin position="40"/>
        <end position="106"/>
    </location>
</feature>
<dbReference type="Proteomes" id="UP001604002">
    <property type="component" value="Unassembled WGS sequence"/>
</dbReference>
<comment type="caution">
    <text evidence="2">The sequence shown here is derived from an EMBL/GenBank/DDBJ whole genome shotgun (WGS) entry which is preliminary data.</text>
</comment>
<evidence type="ECO:0000259" key="1">
    <source>
        <dbReference type="Pfam" id="PF07883"/>
    </source>
</evidence>
<dbReference type="EMBL" id="JBAFVH010000016">
    <property type="protein sequence ID" value="MFG1374834.1"/>
    <property type="molecule type" value="Genomic_DNA"/>
</dbReference>
<sequence>MNVMRFDQAPPYQAPGHAQMHMVRLQGREAGPADCLWLGVSTIEPGGGTTLDASGVEKMYVVLEGEVTIANGQEEATLRPWDSCRIAPNESRALRNNTDRIARILLAMPL</sequence>
<protein>
    <submittedName>
        <fullName evidence="2">Cupin domain-containing protein</fullName>
    </submittedName>
</protein>
<dbReference type="InterPro" id="IPR011051">
    <property type="entry name" value="RmlC_Cupin_sf"/>
</dbReference>
<accession>A0ABW7A1D5</accession>
<keyword evidence="3" id="KW-1185">Reference proteome</keyword>
<dbReference type="Gene3D" id="2.60.120.10">
    <property type="entry name" value="Jelly Rolls"/>
    <property type="match status" value="1"/>
</dbReference>
<evidence type="ECO:0000313" key="2">
    <source>
        <dbReference type="EMBL" id="MFG1374834.1"/>
    </source>
</evidence>
<dbReference type="Pfam" id="PF07883">
    <property type="entry name" value="Cupin_2"/>
    <property type="match status" value="1"/>
</dbReference>
<proteinExistence type="predicted"/>
<gene>
    <name evidence="2" type="ORF">V5F32_21860</name>
</gene>
<dbReference type="SUPFAM" id="SSF51182">
    <property type="entry name" value="RmlC-like cupins"/>
    <property type="match status" value="1"/>
</dbReference>
<dbReference type="InterPro" id="IPR014710">
    <property type="entry name" value="RmlC-like_jellyroll"/>
</dbReference>
<organism evidence="2 3">
    <name type="scientific">Xanthobacter oligotrophicus</name>
    <dbReference type="NCBI Taxonomy" id="2607286"/>
    <lineage>
        <taxon>Bacteria</taxon>
        <taxon>Pseudomonadati</taxon>
        <taxon>Pseudomonadota</taxon>
        <taxon>Alphaproteobacteria</taxon>
        <taxon>Hyphomicrobiales</taxon>
        <taxon>Xanthobacteraceae</taxon>
        <taxon>Xanthobacter</taxon>
    </lineage>
</organism>
<dbReference type="CDD" id="cd20299">
    <property type="entry name" value="cupin_YP766765-like"/>
    <property type="match status" value="1"/>
</dbReference>
<dbReference type="RefSeq" id="WP_393994409.1">
    <property type="nucleotide sequence ID" value="NZ_JBAFVH010000016.1"/>
</dbReference>
<evidence type="ECO:0000313" key="3">
    <source>
        <dbReference type="Proteomes" id="UP001604002"/>
    </source>
</evidence>